<keyword evidence="1" id="KW-1133">Transmembrane helix</keyword>
<feature type="transmembrane region" description="Helical" evidence="1">
    <location>
        <begin position="36"/>
        <end position="53"/>
    </location>
</feature>
<reference evidence="2 3" key="1">
    <citation type="journal article" date="2024" name="Ann. Entomol. Soc. Am.">
        <title>Genomic analyses of the southern and eastern yellowjacket wasps (Hymenoptera: Vespidae) reveal evolutionary signatures of social life.</title>
        <authorList>
            <person name="Catto M.A."/>
            <person name="Caine P.B."/>
            <person name="Orr S.E."/>
            <person name="Hunt B.G."/>
            <person name="Goodisman M.A.D."/>
        </authorList>
    </citation>
    <scope>NUCLEOTIDE SEQUENCE [LARGE SCALE GENOMIC DNA]</scope>
    <source>
        <strain evidence="2">233</strain>
        <tissue evidence="2">Head and thorax</tissue>
    </source>
</reference>
<sequence length="72" mass="8181">MKCPQGCALYVSSVVSSVYCQGYLRYASAGGRLSRSFFVLIIVFIIIHNILRIDEDTQYSEGRILFVTAFHR</sequence>
<keyword evidence="1" id="KW-0472">Membrane</keyword>
<dbReference type="Proteomes" id="UP001607302">
    <property type="component" value="Unassembled WGS sequence"/>
</dbReference>
<evidence type="ECO:0000256" key="1">
    <source>
        <dbReference type="SAM" id="Phobius"/>
    </source>
</evidence>
<protein>
    <submittedName>
        <fullName evidence="2">Uncharacterized protein</fullName>
    </submittedName>
</protein>
<name>A0ABD2BD47_VESSQ</name>
<proteinExistence type="predicted"/>
<evidence type="ECO:0000313" key="2">
    <source>
        <dbReference type="EMBL" id="KAL2730672.1"/>
    </source>
</evidence>
<evidence type="ECO:0000313" key="3">
    <source>
        <dbReference type="Proteomes" id="UP001607302"/>
    </source>
</evidence>
<accession>A0ABD2BD47</accession>
<organism evidence="2 3">
    <name type="scientific">Vespula squamosa</name>
    <name type="common">Southern yellow jacket</name>
    <name type="synonym">Wasp</name>
    <dbReference type="NCBI Taxonomy" id="30214"/>
    <lineage>
        <taxon>Eukaryota</taxon>
        <taxon>Metazoa</taxon>
        <taxon>Ecdysozoa</taxon>
        <taxon>Arthropoda</taxon>
        <taxon>Hexapoda</taxon>
        <taxon>Insecta</taxon>
        <taxon>Pterygota</taxon>
        <taxon>Neoptera</taxon>
        <taxon>Endopterygota</taxon>
        <taxon>Hymenoptera</taxon>
        <taxon>Apocrita</taxon>
        <taxon>Aculeata</taxon>
        <taxon>Vespoidea</taxon>
        <taxon>Vespidae</taxon>
        <taxon>Vespinae</taxon>
        <taxon>Vespula</taxon>
    </lineage>
</organism>
<keyword evidence="1" id="KW-0812">Transmembrane</keyword>
<dbReference type="EMBL" id="JAUDFV010000110">
    <property type="protein sequence ID" value="KAL2730672.1"/>
    <property type="molecule type" value="Genomic_DNA"/>
</dbReference>
<gene>
    <name evidence="2" type="ORF">V1478_005085</name>
</gene>
<keyword evidence="3" id="KW-1185">Reference proteome</keyword>
<dbReference type="AlphaFoldDB" id="A0ABD2BD47"/>
<comment type="caution">
    <text evidence="2">The sequence shown here is derived from an EMBL/GenBank/DDBJ whole genome shotgun (WGS) entry which is preliminary data.</text>
</comment>